<dbReference type="STRING" id="272562.CA_C2827"/>
<evidence type="ECO:0000256" key="1">
    <source>
        <dbReference type="ARBA" id="ARBA00022679"/>
    </source>
</evidence>
<feature type="domain" description="Methyltransferase" evidence="2">
    <location>
        <begin position="33"/>
        <end position="152"/>
    </location>
</feature>
<dbReference type="HOGENOM" id="CLU_037990_1_2_9"/>
<dbReference type="KEGG" id="cac:CA_C2827"/>
<sequence>MNFDKYAKEWDDEERINRAKIISEKIEKTIPMNKDYSVMEFGCGTGLISFNLQDKFGKITLVDSSEGMIEVLNSKMDKYKVNNMTAKKIDIFNEPIEEKFDVIYSSMALHHVKDTKGIVEIFYKLLNDNGYLCIVDLDKEDGSFHKREENFNGHNGFDQKNLKELLIASKFKDVYSETFFKDTKNIWGKDIDYSLFIVSAKK</sequence>
<dbReference type="DNASU" id="1119010"/>
<dbReference type="Proteomes" id="UP000000814">
    <property type="component" value="Chromosome"/>
</dbReference>
<dbReference type="Gene3D" id="3.40.50.150">
    <property type="entry name" value="Vaccinia Virus protein VP39"/>
    <property type="match status" value="1"/>
</dbReference>
<keyword evidence="1" id="KW-0808">Transferase</keyword>
<dbReference type="SUPFAM" id="SSF53335">
    <property type="entry name" value="S-adenosyl-L-methionine-dependent methyltransferases"/>
    <property type="match status" value="1"/>
</dbReference>
<dbReference type="InterPro" id="IPR025714">
    <property type="entry name" value="Methyltranfer_dom"/>
</dbReference>
<dbReference type="EMBL" id="AE001437">
    <property type="protein sequence ID" value="AAK80771.1"/>
    <property type="molecule type" value="Genomic_DNA"/>
</dbReference>
<name>Q97FB3_CLOAB</name>
<gene>
    <name evidence="3" type="ordered locus">CA_C2827</name>
</gene>
<dbReference type="PANTHER" id="PTHR43861:SF3">
    <property type="entry name" value="PUTATIVE (AFU_ORTHOLOGUE AFUA_2G14390)-RELATED"/>
    <property type="match status" value="1"/>
</dbReference>
<evidence type="ECO:0000259" key="2">
    <source>
        <dbReference type="Pfam" id="PF13847"/>
    </source>
</evidence>
<organism evidence="3 4">
    <name type="scientific">Clostridium acetobutylicum (strain ATCC 824 / DSM 792 / JCM 1419 / IAM 19013 / LMG 5710 / NBRC 13948 / NRRL B-527 / VKM B-1787 / 2291 / W)</name>
    <dbReference type="NCBI Taxonomy" id="272562"/>
    <lineage>
        <taxon>Bacteria</taxon>
        <taxon>Bacillati</taxon>
        <taxon>Bacillota</taxon>
        <taxon>Clostridia</taxon>
        <taxon>Eubacteriales</taxon>
        <taxon>Clostridiaceae</taxon>
        <taxon>Clostridium</taxon>
    </lineage>
</organism>
<dbReference type="GO" id="GO:0032259">
    <property type="term" value="P:methylation"/>
    <property type="evidence" value="ECO:0007669"/>
    <property type="project" value="UniProtKB-KW"/>
</dbReference>
<dbReference type="OrthoDB" id="9791837at2"/>
<keyword evidence="4" id="KW-1185">Reference proteome</keyword>
<dbReference type="InterPro" id="IPR029063">
    <property type="entry name" value="SAM-dependent_MTases_sf"/>
</dbReference>
<evidence type="ECO:0000313" key="4">
    <source>
        <dbReference type="Proteomes" id="UP000000814"/>
    </source>
</evidence>
<dbReference type="GO" id="GO:0008168">
    <property type="term" value="F:methyltransferase activity"/>
    <property type="evidence" value="ECO:0007669"/>
    <property type="project" value="UniProtKB-KW"/>
</dbReference>
<keyword evidence="3" id="KW-0489">Methyltransferase</keyword>
<dbReference type="GeneID" id="44999312"/>
<dbReference type="PIR" id="H97247">
    <property type="entry name" value="H97247"/>
</dbReference>
<proteinExistence type="predicted"/>
<dbReference type="eggNOG" id="COG0500">
    <property type="taxonomic scope" value="Bacteria"/>
</dbReference>
<protein>
    <submittedName>
        <fullName evidence="3">S-adenosylmethionine-dependent methyltransferase</fullName>
    </submittedName>
</protein>
<accession>Q97FB3</accession>
<reference evidence="3 4" key="1">
    <citation type="journal article" date="2001" name="J. Bacteriol.">
        <title>Genome sequence and comparative analysis of the solvent-producing bacterium Clostridium acetobutylicum.</title>
        <authorList>
            <person name="Nolling J."/>
            <person name="Breton G."/>
            <person name="Omelchenko M.V."/>
            <person name="Makarova K.S."/>
            <person name="Zeng Q."/>
            <person name="Gibson R."/>
            <person name="Lee H.M."/>
            <person name="Dubois J."/>
            <person name="Qiu D."/>
            <person name="Hitti J."/>
            <person name="Wolf Y.I."/>
            <person name="Tatusov R.L."/>
            <person name="Sabathe F."/>
            <person name="Doucette-Stamm L."/>
            <person name="Soucaille P."/>
            <person name="Daly M.J."/>
            <person name="Bennett G.N."/>
            <person name="Koonin E.V."/>
            <person name="Smith D.R."/>
        </authorList>
    </citation>
    <scope>NUCLEOTIDE SEQUENCE [LARGE SCALE GENOMIC DNA]</scope>
    <source>
        <strain evidence="4">ATCC 824 / DSM 792 / JCM 1419 / LMG 5710 / VKM B-1787</strain>
    </source>
</reference>
<dbReference type="PATRIC" id="fig|272562.8.peg.3012"/>
<evidence type="ECO:0000313" key="3">
    <source>
        <dbReference type="EMBL" id="AAK80771.1"/>
    </source>
</evidence>
<dbReference type="AlphaFoldDB" id="Q97FB3"/>
<dbReference type="RefSeq" id="WP_010966112.1">
    <property type="nucleotide sequence ID" value="NC_003030.1"/>
</dbReference>
<dbReference type="Pfam" id="PF13847">
    <property type="entry name" value="Methyltransf_31"/>
    <property type="match status" value="1"/>
</dbReference>
<dbReference type="CDD" id="cd02440">
    <property type="entry name" value="AdoMet_MTases"/>
    <property type="match status" value="1"/>
</dbReference>
<dbReference type="PANTHER" id="PTHR43861">
    <property type="entry name" value="TRANS-ACONITATE 2-METHYLTRANSFERASE-RELATED"/>
    <property type="match status" value="1"/>
</dbReference>